<dbReference type="OMA" id="RSHRCHD"/>
<dbReference type="OrthoDB" id="10050376at2759"/>
<evidence type="ECO:0000313" key="1">
    <source>
        <dbReference type="EnsemblMetazoa" id="XP_038057257.1"/>
    </source>
</evidence>
<sequence>MPFSPSSNKASNVKMVVQCEECLKWRVCYAARVLKQDQKQQLELELDTLSYSCGAYFQDIDTGGDDDSVFNHIYVNDKLTCDMPIEAAYFVTFSDPLCFYCGSEHNLEANDGQDPLCDICKASGKQPHSKNTRAFVPR</sequence>
<dbReference type="EnsemblMetazoa" id="XM_038201329.1">
    <property type="protein sequence ID" value="XP_038057257.1"/>
    <property type="gene ID" value="LOC119728895"/>
</dbReference>
<reference evidence="1" key="1">
    <citation type="submission" date="2022-11" db="UniProtKB">
        <authorList>
            <consortium name="EnsemblMetazoa"/>
        </authorList>
    </citation>
    <scope>IDENTIFICATION</scope>
</reference>
<dbReference type="Proteomes" id="UP000887568">
    <property type="component" value="Unplaced"/>
</dbReference>
<proteinExistence type="predicted"/>
<name>A0A914A0A5_PATMI</name>
<organism evidence="1 2">
    <name type="scientific">Patiria miniata</name>
    <name type="common">Bat star</name>
    <name type="synonym">Asterina miniata</name>
    <dbReference type="NCBI Taxonomy" id="46514"/>
    <lineage>
        <taxon>Eukaryota</taxon>
        <taxon>Metazoa</taxon>
        <taxon>Echinodermata</taxon>
        <taxon>Eleutherozoa</taxon>
        <taxon>Asterozoa</taxon>
        <taxon>Asteroidea</taxon>
        <taxon>Valvatacea</taxon>
        <taxon>Valvatida</taxon>
        <taxon>Asterinidae</taxon>
        <taxon>Patiria</taxon>
    </lineage>
</organism>
<evidence type="ECO:0000313" key="2">
    <source>
        <dbReference type="Proteomes" id="UP000887568"/>
    </source>
</evidence>
<keyword evidence="2" id="KW-1185">Reference proteome</keyword>
<accession>A0A914A0A5</accession>
<dbReference type="AlphaFoldDB" id="A0A914A0A5"/>
<protein>
    <submittedName>
        <fullName evidence="1">Uncharacterized protein</fullName>
    </submittedName>
</protein>
<dbReference type="GeneID" id="119728895"/>
<dbReference type="RefSeq" id="XP_038057257.1">
    <property type="nucleotide sequence ID" value="XM_038201329.1"/>
</dbReference>